<gene>
    <name evidence="2" type="ORF">B0T23DRAFT_310983</name>
</gene>
<sequence length="179" mass="20648">MLAILRLPQFLLGWGRYYGQVAVRRYRHWQESKTKKNTPRPTSDIYAGLQKPALGIPSWLTASSLVGFTVALLCVGMTLTYYAVLQERRVWMNANDWRRPYLRSLIGREPYPGWSPMKIDHRFWFEPPLEFLLGWVNDYVVHPLLFGSDYGGSTWRNGTGVYDADGTPLMIRRNTMSGG</sequence>
<accession>A0AAJ0MUF7</accession>
<dbReference type="EMBL" id="JAULSX010000002">
    <property type="protein sequence ID" value="KAK3497559.1"/>
    <property type="molecule type" value="Genomic_DNA"/>
</dbReference>
<evidence type="ECO:0000313" key="3">
    <source>
        <dbReference type="Proteomes" id="UP001285908"/>
    </source>
</evidence>
<dbReference type="GeneID" id="87872240"/>
<reference evidence="2 3" key="1">
    <citation type="journal article" date="2023" name="Mol. Phylogenet. Evol.">
        <title>Genome-scale phylogeny and comparative genomics of the fungal order Sordariales.</title>
        <authorList>
            <person name="Hensen N."/>
            <person name="Bonometti L."/>
            <person name="Westerberg I."/>
            <person name="Brannstrom I.O."/>
            <person name="Guillou S."/>
            <person name="Cros-Aarteil S."/>
            <person name="Calhoun S."/>
            <person name="Haridas S."/>
            <person name="Kuo A."/>
            <person name="Mondo S."/>
            <person name="Pangilinan J."/>
            <person name="Riley R."/>
            <person name="LaButti K."/>
            <person name="Andreopoulos B."/>
            <person name="Lipzen A."/>
            <person name="Chen C."/>
            <person name="Yan M."/>
            <person name="Daum C."/>
            <person name="Ng V."/>
            <person name="Clum A."/>
            <person name="Steindorff A."/>
            <person name="Ohm R.A."/>
            <person name="Martin F."/>
            <person name="Silar P."/>
            <person name="Natvig D.O."/>
            <person name="Lalanne C."/>
            <person name="Gautier V."/>
            <person name="Ament-Velasquez S.L."/>
            <person name="Kruys A."/>
            <person name="Hutchinson M.I."/>
            <person name="Powell A.J."/>
            <person name="Barry K."/>
            <person name="Miller A.N."/>
            <person name="Grigoriev I.V."/>
            <person name="Debuchy R."/>
            <person name="Gladieux P."/>
            <person name="Hiltunen Thoren M."/>
            <person name="Johannesson H."/>
        </authorList>
    </citation>
    <scope>NUCLEOTIDE SEQUENCE [LARGE SCALE GENOMIC DNA]</scope>
    <source>
        <strain evidence="2 3">FGSC 10403</strain>
    </source>
</reference>
<protein>
    <submittedName>
        <fullName evidence="2">Uncharacterized protein</fullName>
    </submittedName>
</protein>
<name>A0AAJ0MUF7_9PEZI</name>
<dbReference type="AlphaFoldDB" id="A0AAJ0MUF7"/>
<feature type="transmembrane region" description="Helical" evidence="1">
    <location>
        <begin position="59"/>
        <end position="84"/>
    </location>
</feature>
<keyword evidence="1" id="KW-0812">Transmembrane</keyword>
<keyword evidence="1" id="KW-1133">Transmembrane helix</keyword>
<evidence type="ECO:0000256" key="1">
    <source>
        <dbReference type="SAM" id="Phobius"/>
    </source>
</evidence>
<comment type="caution">
    <text evidence="2">The sequence shown here is derived from an EMBL/GenBank/DDBJ whole genome shotgun (WGS) entry which is preliminary data.</text>
</comment>
<keyword evidence="1" id="KW-0472">Membrane</keyword>
<dbReference type="RefSeq" id="XP_062695823.1">
    <property type="nucleotide sequence ID" value="XM_062834618.1"/>
</dbReference>
<dbReference type="Proteomes" id="UP001285908">
    <property type="component" value="Unassembled WGS sequence"/>
</dbReference>
<evidence type="ECO:0000313" key="2">
    <source>
        <dbReference type="EMBL" id="KAK3497559.1"/>
    </source>
</evidence>
<proteinExistence type="predicted"/>
<keyword evidence="3" id="KW-1185">Reference proteome</keyword>
<organism evidence="2 3">
    <name type="scientific">Neurospora hispaniola</name>
    <dbReference type="NCBI Taxonomy" id="588809"/>
    <lineage>
        <taxon>Eukaryota</taxon>
        <taxon>Fungi</taxon>
        <taxon>Dikarya</taxon>
        <taxon>Ascomycota</taxon>
        <taxon>Pezizomycotina</taxon>
        <taxon>Sordariomycetes</taxon>
        <taxon>Sordariomycetidae</taxon>
        <taxon>Sordariales</taxon>
        <taxon>Sordariaceae</taxon>
        <taxon>Neurospora</taxon>
    </lineage>
</organism>